<dbReference type="AlphaFoldDB" id="A0A433AP72"/>
<name>A0A433AP72_9FUNG</name>
<sequence>MIPPSKPASTSTGAVTPKPDPVNPSSPDQSESSASPQSLTHPSENRPSTRTIYKQLIAALVIDAVIPLAIYYILKRFLQPVWALLIAGVPAALHVVFRWFYTHNFDVLGAVILAGFIFSAVLATLSGEPSLLLLRESVITGIKGVADLISLIPFRFGHRRLKPVMFYLSRSLFPSTPVTYRAALHSDPSILLSASVPHARNGDDDDDAMITDNWFDYAWSLFPRFRSDMRLLSLIWGVGLLLEFVGRLLMILLLHDIDKVVLFSTVAVALWLGILCLFSLWFGRLITKRVEEDEQRYRVFGTMRSVDEEQRGKPTGKTNSM</sequence>
<dbReference type="NCBIfam" id="NF041646">
    <property type="entry name" value="VC0807_fam"/>
    <property type="match status" value="1"/>
</dbReference>
<gene>
    <name evidence="1" type="ORF">BC936DRAFT_140541</name>
</gene>
<dbReference type="EMBL" id="RBNI01017275">
    <property type="protein sequence ID" value="RUP04399.1"/>
    <property type="molecule type" value="Genomic_DNA"/>
</dbReference>
<comment type="caution">
    <text evidence="1">The sequence shown here is derived from an EMBL/GenBank/DDBJ whole genome shotgun (WGS) entry which is preliminary data.</text>
</comment>
<organism evidence="1 2">
    <name type="scientific">Jimgerdemannia flammicorona</name>
    <dbReference type="NCBI Taxonomy" id="994334"/>
    <lineage>
        <taxon>Eukaryota</taxon>
        <taxon>Fungi</taxon>
        <taxon>Fungi incertae sedis</taxon>
        <taxon>Mucoromycota</taxon>
        <taxon>Mucoromycotina</taxon>
        <taxon>Endogonomycetes</taxon>
        <taxon>Endogonales</taxon>
        <taxon>Endogonaceae</taxon>
        <taxon>Jimgerdemannia</taxon>
    </lineage>
</organism>
<keyword evidence="2" id="KW-1185">Reference proteome</keyword>
<dbReference type="OrthoDB" id="10043543at2759"/>
<evidence type="ECO:0000313" key="1">
    <source>
        <dbReference type="EMBL" id="RUP04399.1"/>
    </source>
</evidence>
<protein>
    <submittedName>
        <fullName evidence="1">Uncharacterized protein</fullName>
    </submittedName>
</protein>
<proteinExistence type="predicted"/>
<reference evidence="1 2" key="1">
    <citation type="journal article" date="2018" name="New Phytol.">
        <title>Phylogenomics of Endogonaceae and evolution of mycorrhizas within Mucoromycota.</title>
        <authorList>
            <person name="Chang Y."/>
            <person name="Desiro A."/>
            <person name="Na H."/>
            <person name="Sandor L."/>
            <person name="Lipzen A."/>
            <person name="Clum A."/>
            <person name="Barry K."/>
            <person name="Grigoriev I.V."/>
            <person name="Martin F.M."/>
            <person name="Stajich J.E."/>
            <person name="Smith M.E."/>
            <person name="Bonito G."/>
            <person name="Spatafora J.W."/>
        </authorList>
    </citation>
    <scope>NUCLEOTIDE SEQUENCE [LARGE SCALE GENOMIC DNA]</scope>
    <source>
        <strain evidence="1 2">GMNB39</strain>
    </source>
</reference>
<evidence type="ECO:0000313" key="2">
    <source>
        <dbReference type="Proteomes" id="UP000268093"/>
    </source>
</evidence>
<dbReference type="Proteomes" id="UP000268093">
    <property type="component" value="Unassembled WGS sequence"/>
</dbReference>
<accession>A0A433AP72</accession>